<protein>
    <recommendedName>
        <fullName evidence="4">Integral membrane protein</fullName>
    </recommendedName>
</protein>
<evidence type="ECO:0000313" key="2">
    <source>
        <dbReference type="EMBL" id="RNM01953.1"/>
    </source>
</evidence>
<proteinExistence type="predicted"/>
<keyword evidence="1" id="KW-0472">Membrane</keyword>
<gene>
    <name evidence="2" type="ORF">EFE23_00835</name>
</gene>
<name>A0ABX9WMR7_9ACTN</name>
<organism evidence="2 3">
    <name type="scientific">Micromonospora solifontis</name>
    <dbReference type="NCBI Taxonomy" id="2487138"/>
    <lineage>
        <taxon>Bacteria</taxon>
        <taxon>Bacillati</taxon>
        <taxon>Actinomycetota</taxon>
        <taxon>Actinomycetes</taxon>
        <taxon>Micromonosporales</taxon>
        <taxon>Micromonosporaceae</taxon>
        <taxon>Micromonospora</taxon>
    </lineage>
</organism>
<keyword evidence="1" id="KW-0812">Transmembrane</keyword>
<evidence type="ECO:0008006" key="4">
    <source>
        <dbReference type="Google" id="ProtNLM"/>
    </source>
</evidence>
<keyword evidence="1" id="KW-1133">Transmembrane helix</keyword>
<evidence type="ECO:0000313" key="3">
    <source>
        <dbReference type="Proteomes" id="UP000280698"/>
    </source>
</evidence>
<dbReference type="EMBL" id="RJLN01000001">
    <property type="protein sequence ID" value="RNM01953.1"/>
    <property type="molecule type" value="Genomic_DNA"/>
</dbReference>
<dbReference type="RefSeq" id="WP_123238903.1">
    <property type="nucleotide sequence ID" value="NZ_JAAHBY010000001.1"/>
</dbReference>
<evidence type="ECO:0000256" key="1">
    <source>
        <dbReference type="SAM" id="Phobius"/>
    </source>
</evidence>
<accession>A0ABX9WMR7</accession>
<reference evidence="2 3" key="1">
    <citation type="submission" date="2018-11" db="EMBL/GenBank/DDBJ databases">
        <title>Micromonospora sp. PPF5-17, a new actinomycetes isolated from a hot spring soil.</title>
        <authorList>
            <person name="Thawai C."/>
        </authorList>
    </citation>
    <scope>NUCLEOTIDE SEQUENCE [LARGE SCALE GENOMIC DNA]</scope>
    <source>
        <strain evidence="2 3">PPF5-17</strain>
    </source>
</reference>
<sequence>MFEKISSWRMKFFLWVGLPVIAVLGVAFAAPDVAPAWRAKSGAGTPGTFTAVREECGKRSCTWHGDFVPTDGGAARRDVILFDDPAGLTTGGTAAARDTGAGKGVFATTGGNTWLLVTGFTVGGALAAVAWVVLIVRTVLGRRRPDEDEAAIDRLARKPVQG</sequence>
<comment type="caution">
    <text evidence="2">The sequence shown here is derived from an EMBL/GenBank/DDBJ whole genome shotgun (WGS) entry which is preliminary data.</text>
</comment>
<dbReference type="Proteomes" id="UP000280698">
    <property type="component" value="Unassembled WGS sequence"/>
</dbReference>
<feature type="transmembrane region" description="Helical" evidence="1">
    <location>
        <begin position="114"/>
        <end position="136"/>
    </location>
</feature>
<keyword evidence="3" id="KW-1185">Reference proteome</keyword>